<dbReference type="OrthoDB" id="196165at2759"/>
<dbReference type="InterPro" id="IPR036770">
    <property type="entry name" value="Ankyrin_rpt-contain_sf"/>
</dbReference>
<dbReference type="SUPFAM" id="SSF48403">
    <property type="entry name" value="Ankyrin repeat"/>
    <property type="match status" value="1"/>
</dbReference>
<dbReference type="PROSITE" id="PS50297">
    <property type="entry name" value="ANK_REP_REGION"/>
    <property type="match status" value="2"/>
</dbReference>
<evidence type="ECO:0000313" key="3">
    <source>
        <dbReference type="EMBL" id="ORY58995.1"/>
    </source>
</evidence>
<dbReference type="PANTHER" id="PTHR24119">
    <property type="entry name" value="ACYL-COA-BINDING DOMAIN-CONTAINING PROTEIN 6"/>
    <property type="match status" value="1"/>
</dbReference>
<evidence type="ECO:0000256" key="2">
    <source>
        <dbReference type="PROSITE-ProRule" id="PRU00023"/>
    </source>
</evidence>
<keyword evidence="4" id="KW-1185">Reference proteome</keyword>
<feature type="repeat" description="ANK" evidence="2">
    <location>
        <begin position="131"/>
        <end position="163"/>
    </location>
</feature>
<dbReference type="Pfam" id="PF12796">
    <property type="entry name" value="Ank_2"/>
    <property type="match status" value="1"/>
</dbReference>
<dbReference type="EMBL" id="MCOG01000065">
    <property type="protein sequence ID" value="ORY58995.1"/>
    <property type="molecule type" value="Genomic_DNA"/>
</dbReference>
<dbReference type="STRING" id="1754190.A0A1Y2DJN6"/>
<feature type="repeat" description="ANK" evidence="2">
    <location>
        <begin position="165"/>
        <end position="197"/>
    </location>
</feature>
<evidence type="ECO:0000313" key="4">
    <source>
        <dbReference type="Proteomes" id="UP000193920"/>
    </source>
</evidence>
<evidence type="ECO:0000256" key="1">
    <source>
        <dbReference type="ARBA" id="ARBA00023121"/>
    </source>
</evidence>
<protein>
    <submittedName>
        <fullName evidence="3">Ankyrin</fullName>
    </submittedName>
</protein>
<dbReference type="Proteomes" id="UP000193920">
    <property type="component" value="Unassembled WGS sequence"/>
</dbReference>
<proteinExistence type="predicted"/>
<gene>
    <name evidence="3" type="ORF">LY90DRAFT_701490</name>
</gene>
<keyword evidence="2" id="KW-0040">ANK repeat</keyword>
<dbReference type="SMART" id="SM00248">
    <property type="entry name" value="ANK"/>
    <property type="match status" value="3"/>
</dbReference>
<dbReference type="PANTHER" id="PTHR24119:SF0">
    <property type="entry name" value="ACYL-COA-BINDING DOMAIN-CONTAINING PROTEIN 6"/>
    <property type="match status" value="1"/>
</dbReference>
<reference evidence="3 4" key="1">
    <citation type="submission" date="2016-08" db="EMBL/GenBank/DDBJ databases">
        <title>A Parts List for Fungal Cellulosomes Revealed by Comparative Genomics.</title>
        <authorList>
            <consortium name="DOE Joint Genome Institute"/>
            <person name="Haitjema C.H."/>
            <person name="Gilmore S.P."/>
            <person name="Henske J.K."/>
            <person name="Solomon K.V."/>
            <person name="De Groot R."/>
            <person name="Kuo A."/>
            <person name="Mondo S.J."/>
            <person name="Salamov A.A."/>
            <person name="Labutti K."/>
            <person name="Zhao Z."/>
            <person name="Chiniquy J."/>
            <person name="Barry K."/>
            <person name="Brewer H.M."/>
            <person name="Purvine S.O."/>
            <person name="Wright A.T."/>
            <person name="Boxma B."/>
            <person name="Van Alen T."/>
            <person name="Hackstein J.H."/>
            <person name="Baker S.E."/>
            <person name="Grigoriev I.V."/>
            <person name="O'Malley M.A."/>
        </authorList>
    </citation>
    <scope>NUCLEOTIDE SEQUENCE [LARGE SCALE GENOMIC DNA]</scope>
    <source>
        <strain evidence="3 4">G1</strain>
    </source>
</reference>
<sequence>MVLDEVLDKDIINVIINEDYERLIKLCGHPKDILYYLYEKNLLDERAFKLCIKHYCKITSSCINKFIIDEKEEYLNPIFDTLSMDTVQCEEINKSDHNGNLPLIIACKYNKTAIAFRLIKIGAKILVKDSDGNTPLVHACHYNNYDLIAYLIENNKNIINVQNNKGNTVLHLSSISGNIKLFKYLIDHNADFKITNKNNKKPLEILGEGYKILKEVH</sequence>
<dbReference type="GO" id="GO:0000062">
    <property type="term" value="F:fatty-acyl-CoA binding"/>
    <property type="evidence" value="ECO:0007669"/>
    <property type="project" value="TreeGrafter"/>
</dbReference>
<dbReference type="Gene3D" id="1.25.40.20">
    <property type="entry name" value="Ankyrin repeat-containing domain"/>
    <property type="match status" value="1"/>
</dbReference>
<feature type="repeat" description="ANK" evidence="2">
    <location>
        <begin position="98"/>
        <end position="130"/>
    </location>
</feature>
<dbReference type="PROSITE" id="PS50088">
    <property type="entry name" value="ANK_REPEAT"/>
    <property type="match status" value="3"/>
</dbReference>
<organism evidence="3 4">
    <name type="scientific">Neocallimastix californiae</name>
    <dbReference type="NCBI Taxonomy" id="1754190"/>
    <lineage>
        <taxon>Eukaryota</taxon>
        <taxon>Fungi</taxon>
        <taxon>Fungi incertae sedis</taxon>
        <taxon>Chytridiomycota</taxon>
        <taxon>Chytridiomycota incertae sedis</taxon>
        <taxon>Neocallimastigomycetes</taxon>
        <taxon>Neocallimastigales</taxon>
        <taxon>Neocallimastigaceae</taxon>
        <taxon>Neocallimastix</taxon>
    </lineage>
</organism>
<keyword evidence="1" id="KW-0446">Lipid-binding</keyword>
<name>A0A1Y2DJN6_9FUNG</name>
<accession>A0A1Y2DJN6</accession>
<comment type="caution">
    <text evidence="3">The sequence shown here is derived from an EMBL/GenBank/DDBJ whole genome shotgun (WGS) entry which is preliminary data.</text>
</comment>
<dbReference type="InterPro" id="IPR002110">
    <property type="entry name" value="Ankyrin_rpt"/>
</dbReference>
<dbReference type="AlphaFoldDB" id="A0A1Y2DJN6"/>